<dbReference type="EMBL" id="BOPD01000009">
    <property type="protein sequence ID" value="GIJ32449.1"/>
    <property type="molecule type" value="Genomic_DNA"/>
</dbReference>
<evidence type="ECO:0000313" key="1">
    <source>
        <dbReference type="EMBL" id="GIJ32449.1"/>
    </source>
</evidence>
<reference evidence="1" key="1">
    <citation type="submission" date="2021-01" db="EMBL/GenBank/DDBJ databases">
        <title>Whole genome shotgun sequence of Verrucosispora sediminis NBRC 107745.</title>
        <authorList>
            <person name="Komaki H."/>
            <person name="Tamura T."/>
        </authorList>
    </citation>
    <scope>NUCLEOTIDE SEQUENCE</scope>
    <source>
        <strain evidence="1">NBRC 107745</strain>
    </source>
</reference>
<organism evidence="1 2">
    <name type="scientific">Micromonospora sediminimaris</name>
    <dbReference type="NCBI Taxonomy" id="547162"/>
    <lineage>
        <taxon>Bacteria</taxon>
        <taxon>Bacillati</taxon>
        <taxon>Actinomycetota</taxon>
        <taxon>Actinomycetes</taxon>
        <taxon>Micromonosporales</taxon>
        <taxon>Micromonosporaceae</taxon>
        <taxon>Micromonospora</taxon>
    </lineage>
</organism>
<gene>
    <name evidence="1" type="ORF">Vse01_15970</name>
</gene>
<keyword evidence="2" id="KW-1185">Reference proteome</keyword>
<name>A0A9W5XJ08_9ACTN</name>
<dbReference type="Proteomes" id="UP000607311">
    <property type="component" value="Unassembled WGS sequence"/>
</dbReference>
<proteinExistence type="predicted"/>
<accession>A0A9W5XJ08</accession>
<comment type="caution">
    <text evidence="1">The sequence shown here is derived from an EMBL/GenBank/DDBJ whole genome shotgun (WGS) entry which is preliminary data.</text>
</comment>
<sequence>MPARLAYSFVVPGSDDAADGRIAVRSRRRRIWLLSFAAVAAGCFGVLKLQDPVGTPAQRYVSQVSVRGYERVHDYIDPGTAPAEVRAAVAIFIGPPDDYALARVSGPGLVVSAPTKDPDFRGFQLIGHGEWHGCFVHVKRWMTSQPRFSYYELTADERAAFEAGRLSVLSIAVGCSDG</sequence>
<dbReference type="AlphaFoldDB" id="A0A9W5XJ08"/>
<evidence type="ECO:0000313" key="2">
    <source>
        <dbReference type="Proteomes" id="UP000607311"/>
    </source>
</evidence>
<protein>
    <submittedName>
        <fullName evidence="1">Uncharacterized protein</fullName>
    </submittedName>
</protein>